<organism evidence="12 13">
    <name type="scientific">Psychrilyobacter piezotolerans</name>
    <dbReference type="NCBI Taxonomy" id="2293438"/>
    <lineage>
        <taxon>Bacteria</taxon>
        <taxon>Fusobacteriati</taxon>
        <taxon>Fusobacteriota</taxon>
        <taxon>Fusobacteriia</taxon>
        <taxon>Fusobacteriales</taxon>
        <taxon>Fusobacteriaceae</taxon>
        <taxon>Psychrilyobacter</taxon>
    </lineage>
</organism>
<dbReference type="SFLD" id="SFLDG00002">
    <property type="entry name" value="C1.7:_P-type_atpase_like"/>
    <property type="match status" value="1"/>
</dbReference>
<keyword evidence="8 10" id="KW-1133">Transmembrane helix</keyword>
<keyword evidence="10" id="KW-1003">Cell membrane</keyword>
<dbReference type="PRINTS" id="PR00941">
    <property type="entry name" value="CDATPASE"/>
</dbReference>
<feature type="domain" description="HMA" evidence="11">
    <location>
        <begin position="80"/>
        <end position="150"/>
    </location>
</feature>
<feature type="transmembrane region" description="Helical" evidence="10">
    <location>
        <begin position="179"/>
        <end position="195"/>
    </location>
</feature>
<dbReference type="SFLD" id="SFLDS00003">
    <property type="entry name" value="Haloacid_Dehalogenase"/>
    <property type="match status" value="1"/>
</dbReference>
<dbReference type="SFLD" id="SFLDF00027">
    <property type="entry name" value="p-type_atpase"/>
    <property type="match status" value="1"/>
</dbReference>
<dbReference type="InterPro" id="IPR044492">
    <property type="entry name" value="P_typ_ATPase_HD_dom"/>
</dbReference>
<dbReference type="CDD" id="cd00371">
    <property type="entry name" value="HMA"/>
    <property type="match status" value="2"/>
</dbReference>
<comment type="subcellular location">
    <subcellularLocation>
        <location evidence="10">Cell membrane</location>
    </subcellularLocation>
    <subcellularLocation>
        <location evidence="1">Membrane</location>
        <topology evidence="1">Multi-pass membrane protein</topology>
    </subcellularLocation>
</comment>
<dbReference type="RefSeq" id="WP_114643189.1">
    <property type="nucleotide sequence ID" value="NZ_JAACIO010000017.1"/>
</dbReference>
<dbReference type="InterPro" id="IPR059000">
    <property type="entry name" value="ATPase_P-type_domA"/>
</dbReference>
<dbReference type="Gene3D" id="3.30.70.100">
    <property type="match status" value="2"/>
</dbReference>
<evidence type="ECO:0000256" key="3">
    <source>
        <dbReference type="ARBA" id="ARBA00022692"/>
    </source>
</evidence>
<dbReference type="SUPFAM" id="SSF56784">
    <property type="entry name" value="HAD-like"/>
    <property type="match status" value="1"/>
</dbReference>
<keyword evidence="3 10" id="KW-0812">Transmembrane</keyword>
<evidence type="ECO:0000256" key="6">
    <source>
        <dbReference type="ARBA" id="ARBA00022840"/>
    </source>
</evidence>
<keyword evidence="12" id="KW-0378">Hydrolase</keyword>
<dbReference type="InterPro" id="IPR036412">
    <property type="entry name" value="HAD-like_sf"/>
</dbReference>
<feature type="transmembrane region" description="Helical" evidence="10">
    <location>
        <begin position="758"/>
        <end position="776"/>
    </location>
</feature>
<dbReference type="PROSITE" id="PS50846">
    <property type="entry name" value="HMA_2"/>
    <property type="match status" value="2"/>
</dbReference>
<feature type="transmembrane region" description="Helical" evidence="10">
    <location>
        <begin position="201"/>
        <end position="218"/>
    </location>
</feature>
<dbReference type="InterPro" id="IPR006121">
    <property type="entry name" value="HMA_dom"/>
</dbReference>
<evidence type="ECO:0000256" key="7">
    <source>
        <dbReference type="ARBA" id="ARBA00022967"/>
    </source>
</evidence>
<dbReference type="PROSITE" id="PS00154">
    <property type="entry name" value="ATPASE_E1_E2"/>
    <property type="match status" value="1"/>
</dbReference>
<feature type="domain" description="HMA" evidence="11">
    <location>
        <begin position="3"/>
        <end position="70"/>
    </location>
</feature>
<dbReference type="EMBL" id="QUAJ01000025">
    <property type="protein sequence ID" value="REI40052.1"/>
    <property type="molecule type" value="Genomic_DNA"/>
</dbReference>
<dbReference type="NCBIfam" id="TIGR01494">
    <property type="entry name" value="ATPase_P-type"/>
    <property type="match status" value="1"/>
</dbReference>
<evidence type="ECO:0000256" key="4">
    <source>
        <dbReference type="ARBA" id="ARBA00022723"/>
    </source>
</evidence>
<dbReference type="Pfam" id="PF00403">
    <property type="entry name" value="HMA"/>
    <property type="match status" value="2"/>
</dbReference>
<keyword evidence="7" id="KW-1278">Translocase</keyword>
<evidence type="ECO:0000256" key="1">
    <source>
        <dbReference type="ARBA" id="ARBA00004141"/>
    </source>
</evidence>
<dbReference type="NCBIfam" id="TIGR01512">
    <property type="entry name" value="ATPase-IB2_Cd"/>
    <property type="match status" value="1"/>
</dbReference>
<evidence type="ECO:0000256" key="9">
    <source>
        <dbReference type="ARBA" id="ARBA00023136"/>
    </source>
</evidence>
<dbReference type="InterPro" id="IPR023298">
    <property type="entry name" value="ATPase_P-typ_TM_dom_sf"/>
</dbReference>
<feature type="transmembrane region" description="Helical" evidence="10">
    <location>
        <begin position="402"/>
        <end position="422"/>
    </location>
</feature>
<dbReference type="InterPro" id="IPR027256">
    <property type="entry name" value="P-typ_ATPase_IB"/>
</dbReference>
<dbReference type="PRINTS" id="PR00119">
    <property type="entry name" value="CATATPASE"/>
</dbReference>
<accession>A0ABX9KF00</accession>
<comment type="caution">
    <text evidence="12">The sequence shown here is derived from an EMBL/GenBank/DDBJ whole genome shotgun (WGS) entry which is preliminary data.</text>
</comment>
<keyword evidence="4 10" id="KW-0479">Metal-binding</keyword>
<gene>
    <name evidence="12" type="primary">cadA</name>
    <name evidence="12" type="ORF">DYH56_12380</name>
</gene>
<dbReference type="Gene3D" id="2.70.150.10">
    <property type="entry name" value="Calcium-transporting ATPase, cytoplasmic transduction domain A"/>
    <property type="match status" value="1"/>
</dbReference>
<evidence type="ECO:0000313" key="12">
    <source>
        <dbReference type="EMBL" id="REI40052.1"/>
    </source>
</evidence>
<proteinExistence type="inferred from homology"/>
<evidence type="ECO:0000256" key="10">
    <source>
        <dbReference type="RuleBase" id="RU362081"/>
    </source>
</evidence>
<keyword evidence="9 10" id="KW-0472">Membrane</keyword>
<keyword evidence="13" id="KW-1185">Reference proteome</keyword>
<reference evidence="12 13" key="1">
    <citation type="submission" date="2018-08" db="EMBL/GenBank/DDBJ databases">
        <title>Draft genome sequence of Psychrilyobacter sp. strain SD5 isolated from Black Sea water.</title>
        <authorList>
            <person name="Yadav S."/>
            <person name="Villanueva L."/>
            <person name="Damste J.S.S."/>
        </authorList>
    </citation>
    <scope>NUCLEOTIDE SEQUENCE [LARGE SCALE GENOMIC DNA]</scope>
    <source>
        <strain evidence="12 13">SD5</strain>
    </source>
</reference>
<dbReference type="SUPFAM" id="SSF55008">
    <property type="entry name" value="HMA, heavy metal-associated domain"/>
    <property type="match status" value="2"/>
</dbReference>
<dbReference type="InterPro" id="IPR036163">
    <property type="entry name" value="HMA_dom_sf"/>
</dbReference>
<evidence type="ECO:0000256" key="8">
    <source>
        <dbReference type="ARBA" id="ARBA00022989"/>
    </source>
</evidence>
<dbReference type="InterPro" id="IPR008250">
    <property type="entry name" value="ATPase_P-typ_transduc_dom_A_sf"/>
</dbReference>
<dbReference type="NCBIfam" id="TIGR01525">
    <property type="entry name" value="ATPase-IB_hvy"/>
    <property type="match status" value="1"/>
</dbReference>
<dbReference type="CDD" id="cd07548">
    <property type="entry name" value="P-type_ATPase-Cd_Zn_Co_like"/>
    <property type="match status" value="1"/>
</dbReference>
<evidence type="ECO:0000256" key="5">
    <source>
        <dbReference type="ARBA" id="ARBA00022741"/>
    </source>
</evidence>
<dbReference type="EC" id="3.6.3.3" evidence="12"/>
<dbReference type="InterPro" id="IPR023214">
    <property type="entry name" value="HAD_sf"/>
</dbReference>
<dbReference type="InterPro" id="IPR051014">
    <property type="entry name" value="Cation_Transport_ATPase_IB"/>
</dbReference>
<protein>
    <submittedName>
        <fullName evidence="12">Cadmium-translocating P-type ATPase</fullName>
        <ecNumber evidence="12">3.6.3.3</ecNumber>
    </submittedName>
</protein>
<comment type="similarity">
    <text evidence="2 10">Belongs to the cation transport ATPase (P-type) (TC 3.A.3) family. Type IB subfamily.</text>
</comment>
<dbReference type="SUPFAM" id="SSF81653">
    <property type="entry name" value="Calcium ATPase, transduction domain A"/>
    <property type="match status" value="1"/>
</dbReference>
<dbReference type="PANTHER" id="PTHR48085">
    <property type="entry name" value="CADMIUM/ZINC-TRANSPORTING ATPASE HMA2-RELATED"/>
    <property type="match status" value="1"/>
</dbReference>
<feature type="transmembrane region" description="Helical" evidence="10">
    <location>
        <begin position="733"/>
        <end position="752"/>
    </location>
</feature>
<evidence type="ECO:0000259" key="11">
    <source>
        <dbReference type="PROSITE" id="PS50846"/>
    </source>
</evidence>
<feature type="transmembrane region" description="Helical" evidence="10">
    <location>
        <begin position="428"/>
        <end position="453"/>
    </location>
</feature>
<sequence length="778" mass="84860">MKREIIYNVKNLHCGGCAAKIEDAVGSLPYVENANLNFMKKTLLIELKEIKENLLEELNKLADNLEPGTVIEEILTKRNTKVTYNVENLHCAGCSSKVENAINELPHVSEATLNFMKKTLVVEFSGERDEFLEEIRILADKIEPGTAILEVEEEDFTEEYVESKKVLTSDKGMTYKEEVGVGIALFLFLLGTFGIEDSTLKLAVLVLAYIVSGGEVVLRSFKNIARGNIFDENFLMTIATFGAFFVGEHSEAVGVMLFYQIGEYFQGRAVNNSRKSIEGLMDIRPDFANIKIGNEVKKVRPESVKVEAVIVVKPGEKIPLDGVIISGKAALDTSALTGEALPVDVKSGDNVLSGSINKNGVIEVEVKKDFYHSTVNKILELVENASNKKAETEKFITKFAKYYTPAVVSVAAVTVIIPPLFGGDFNTWLYRALIFLVISCPCALIISIPLGFFSGIGAASKKGILIKGGNHLEALNKVHAVVFDKTGTITKGNFKVTEVAANEISKEELLYISAYGEAYSNHPIAKSIVKSYGKEIQIEKVKDYKEIEGYGVSLTLEDKKILLGNHKLMETNKIDCPKTDKIGTIVYLAVENEFKGYLVISDELKADSKKAISSIRDLGIKTYMLTGDNESVAADIADKVGIDKVYAGLLPDQKVEIFEKIQSEVHGNVIFVGDGINDAPVLARADVGVAMGGIGSDAAIEAADVVIMTDELTKIVDGIVVAKATRKIVTQNIILVLVIKLVVMGLGLMGEATMWEAIFADVGVAILAIFNSIRILKK</sequence>
<dbReference type="Gene3D" id="3.40.1110.10">
    <property type="entry name" value="Calcium-transporting ATPase, cytoplasmic domain N"/>
    <property type="match status" value="1"/>
</dbReference>
<evidence type="ECO:0000256" key="2">
    <source>
        <dbReference type="ARBA" id="ARBA00006024"/>
    </source>
</evidence>
<dbReference type="PANTHER" id="PTHR48085:SF5">
    <property type="entry name" value="CADMIUM_ZINC-TRANSPORTING ATPASE HMA4-RELATED"/>
    <property type="match status" value="1"/>
</dbReference>
<dbReference type="Gene3D" id="3.40.50.1000">
    <property type="entry name" value="HAD superfamily/HAD-like"/>
    <property type="match status" value="1"/>
</dbReference>
<name>A0ABX9KF00_9FUSO</name>
<dbReference type="Pfam" id="PF00702">
    <property type="entry name" value="Hydrolase"/>
    <property type="match status" value="1"/>
</dbReference>
<evidence type="ECO:0000313" key="13">
    <source>
        <dbReference type="Proteomes" id="UP000263486"/>
    </source>
</evidence>
<dbReference type="Pfam" id="PF00122">
    <property type="entry name" value="E1-E2_ATPase"/>
    <property type="match status" value="1"/>
</dbReference>
<keyword evidence="5 10" id="KW-0547">Nucleotide-binding</keyword>
<dbReference type="Proteomes" id="UP000263486">
    <property type="component" value="Unassembled WGS sequence"/>
</dbReference>
<dbReference type="InterPro" id="IPR001757">
    <property type="entry name" value="P_typ_ATPase"/>
</dbReference>
<keyword evidence="6 10" id="KW-0067">ATP-binding</keyword>
<dbReference type="GO" id="GO:0016787">
    <property type="term" value="F:hydrolase activity"/>
    <property type="evidence" value="ECO:0007669"/>
    <property type="project" value="UniProtKB-KW"/>
</dbReference>
<dbReference type="InterPro" id="IPR018303">
    <property type="entry name" value="ATPase_P-typ_P_site"/>
</dbReference>
<dbReference type="InterPro" id="IPR023299">
    <property type="entry name" value="ATPase_P-typ_cyto_dom_N"/>
</dbReference>
<dbReference type="SUPFAM" id="SSF81665">
    <property type="entry name" value="Calcium ATPase, transmembrane domain M"/>
    <property type="match status" value="1"/>
</dbReference>